<dbReference type="Proteomes" id="UP000785171">
    <property type="component" value="Unassembled WGS sequence"/>
</dbReference>
<proteinExistence type="predicted"/>
<evidence type="ECO:0000313" key="5">
    <source>
        <dbReference type="Proteomes" id="UP000285624"/>
    </source>
</evidence>
<dbReference type="EMBL" id="JPWV03000039">
    <property type="protein sequence ID" value="KAG2528523.1"/>
    <property type="molecule type" value="Genomic_DNA"/>
</dbReference>
<reference evidence="1" key="3">
    <citation type="submission" date="2020-06" db="EMBL/GenBank/DDBJ databases">
        <authorList>
            <person name="Studholme D.J."/>
        </authorList>
    </citation>
    <scope>NUCLEOTIDE SEQUENCE</scope>
    <source>
        <strain evidence="1">NZFS 2646</strain>
        <strain evidence="2">NZFS 3630</strain>
    </source>
</reference>
<dbReference type="EMBL" id="MAYM02001959">
    <property type="protein sequence ID" value="RLN06460.1"/>
    <property type="molecule type" value="Genomic_DNA"/>
</dbReference>
<gene>
    <name evidence="3" type="ORF">BBI17_003660</name>
    <name evidence="4" type="ORF">BBO99_00003562</name>
    <name evidence="1" type="ORF">JM16_002740</name>
    <name evidence="2" type="ORF">JM18_002914</name>
</gene>
<dbReference type="Proteomes" id="UP000285883">
    <property type="component" value="Unassembled WGS sequence"/>
</dbReference>
<evidence type="ECO:0000313" key="2">
    <source>
        <dbReference type="EMBL" id="KAG2529153.1"/>
    </source>
</evidence>
<sequence>MKLCVKGYECTRATCTQVKITHCCSFYRNQSCRAKLELIAATMGYDFANSIPHINEVKIIMLPGILDMHTVIGKNKIAKQGTPWVKRTIQA</sequence>
<name>A0A3R7GJ12_9STRA</name>
<comment type="caution">
    <text evidence="3">The sequence shown here is derived from an EMBL/GenBank/DDBJ whole genome shotgun (WGS) entry which is preliminary data.</text>
</comment>
<evidence type="ECO:0000313" key="6">
    <source>
        <dbReference type="Proteomes" id="UP000285883"/>
    </source>
</evidence>
<dbReference type="EMBL" id="MBDN02000074">
    <property type="protein sequence ID" value="RLN81604.1"/>
    <property type="molecule type" value="Genomic_DNA"/>
</dbReference>
<evidence type="ECO:0000313" key="1">
    <source>
        <dbReference type="EMBL" id="KAG2528523.1"/>
    </source>
</evidence>
<accession>A0A3R7GJ12</accession>
<dbReference type="EMBL" id="JPWU03000050">
    <property type="protein sequence ID" value="KAG2529153.1"/>
    <property type="molecule type" value="Genomic_DNA"/>
</dbReference>
<organism evidence="3 6">
    <name type="scientific">Phytophthora kernoviae</name>
    <dbReference type="NCBI Taxonomy" id="325452"/>
    <lineage>
        <taxon>Eukaryota</taxon>
        <taxon>Sar</taxon>
        <taxon>Stramenopiles</taxon>
        <taxon>Oomycota</taxon>
        <taxon>Peronosporomycetes</taxon>
        <taxon>Peronosporales</taxon>
        <taxon>Peronosporaceae</taxon>
        <taxon>Phytophthora</taxon>
    </lineage>
</organism>
<dbReference type="Proteomes" id="UP000792063">
    <property type="component" value="Unassembled WGS sequence"/>
</dbReference>
<evidence type="ECO:0000313" key="4">
    <source>
        <dbReference type="EMBL" id="RLN81604.1"/>
    </source>
</evidence>
<dbReference type="AlphaFoldDB" id="A0A3R7GJ12"/>
<evidence type="ECO:0000313" key="3">
    <source>
        <dbReference type="EMBL" id="RLN06460.1"/>
    </source>
</evidence>
<keyword evidence="5" id="KW-1185">Reference proteome</keyword>
<reference evidence="1" key="1">
    <citation type="journal article" date="2015" name="Genom Data">
        <title>Genome sequences of six Phytophthora species associated with forests in New Zealand.</title>
        <authorList>
            <person name="Studholme D.J."/>
            <person name="McDougal R.L."/>
            <person name="Sambles C."/>
            <person name="Hansen E."/>
            <person name="Hardy G."/>
            <person name="Grant M."/>
            <person name="Ganley R.J."/>
            <person name="Williams N.M."/>
        </authorList>
    </citation>
    <scope>NUCLEOTIDE SEQUENCE</scope>
    <source>
        <strain evidence="1">NZFS 2646</strain>
        <strain evidence="2">NZFS 3630</strain>
    </source>
</reference>
<dbReference type="Proteomes" id="UP000285624">
    <property type="component" value="Unassembled WGS sequence"/>
</dbReference>
<protein>
    <submittedName>
        <fullName evidence="3">Uncharacterized protein</fullName>
    </submittedName>
</protein>
<reference evidence="5 6" key="2">
    <citation type="submission" date="2018-07" db="EMBL/GenBank/DDBJ databases">
        <title>Genome sequencing of oomycete isolates from Chile give support for New Zealand origin for Phytophthora kernoviae and make available the first Nothophytophthora sp. genome.</title>
        <authorList>
            <person name="Studholme D.J."/>
            <person name="Sanfuentes E."/>
            <person name="Panda P."/>
            <person name="Hill R."/>
            <person name="Sambles C."/>
            <person name="Grant M."/>
            <person name="Williams N.M."/>
            <person name="Mcdougal R.L."/>
        </authorList>
    </citation>
    <scope>NUCLEOTIDE SEQUENCE [LARGE SCALE GENOMIC DNA]</scope>
    <source>
        <strain evidence="3">Chile2</strain>
        <strain evidence="4">Chile4</strain>
    </source>
</reference>